<dbReference type="InterPro" id="IPR011009">
    <property type="entry name" value="Kinase-like_dom_sf"/>
</dbReference>
<dbReference type="PROSITE" id="PS00107">
    <property type="entry name" value="PROTEIN_KINASE_ATP"/>
    <property type="match status" value="1"/>
</dbReference>
<name>A0ABR2UYX1_9PEZI</name>
<comment type="function">
    <text evidence="1">Component of the EKC/KEOPS complex that is required for the formation of a threonylcarbamoyl group on adenosine at position 37 (t(6)A37) in tRNAs that read codons beginning with adenine. The complex is probably involved in the transfer of the threonylcarbamoyl moiety of threonylcarbamoyl-AMP (TC-AMP) to the N6 group of A37. BUD32 has ATPase activity in the context of the EKC/KEOPS complex and likely plays a supporting role to the catalytic subunit KAE1. The EKC/KEOPS complex also promotes both telomere uncapping and telomere elongation. The complex is required for efficient recruitment of transcriptional coactivators.</text>
</comment>
<dbReference type="Gene3D" id="1.10.510.10">
    <property type="entry name" value="Transferase(Phosphotransferase) domain 1"/>
    <property type="match status" value="1"/>
</dbReference>
<comment type="caution">
    <text evidence="19">The sequence shown here is derived from an EMBL/GenBank/DDBJ whole genome shotgun (WGS) entry which is preliminary data.</text>
</comment>
<dbReference type="InterPro" id="IPR008266">
    <property type="entry name" value="Tyr_kinase_AS"/>
</dbReference>
<evidence type="ECO:0000256" key="9">
    <source>
        <dbReference type="ARBA" id="ARBA00022777"/>
    </source>
</evidence>
<evidence type="ECO:0000256" key="8">
    <source>
        <dbReference type="ARBA" id="ARBA00022741"/>
    </source>
</evidence>
<evidence type="ECO:0000256" key="1">
    <source>
        <dbReference type="ARBA" id="ARBA00003747"/>
    </source>
</evidence>
<evidence type="ECO:0000256" key="10">
    <source>
        <dbReference type="ARBA" id="ARBA00022840"/>
    </source>
</evidence>
<evidence type="ECO:0000256" key="3">
    <source>
        <dbReference type="ARBA" id="ARBA00012513"/>
    </source>
</evidence>
<keyword evidence="17" id="KW-0812">Transmembrane</keyword>
<evidence type="ECO:0000259" key="18">
    <source>
        <dbReference type="PROSITE" id="PS50011"/>
    </source>
</evidence>
<keyword evidence="9" id="KW-0418">Kinase</keyword>
<feature type="compositionally biased region" description="Polar residues" evidence="16">
    <location>
        <begin position="692"/>
        <end position="705"/>
    </location>
</feature>
<dbReference type="EMBL" id="JARVKF010000279">
    <property type="protein sequence ID" value="KAK9419887.1"/>
    <property type="molecule type" value="Genomic_DNA"/>
</dbReference>
<dbReference type="SMART" id="SM00220">
    <property type="entry name" value="S_TKc"/>
    <property type="match status" value="1"/>
</dbReference>
<accession>A0ABR2UYX1</accession>
<dbReference type="InterPro" id="IPR051175">
    <property type="entry name" value="CLK_kinases"/>
</dbReference>
<evidence type="ECO:0000256" key="17">
    <source>
        <dbReference type="SAM" id="Phobius"/>
    </source>
</evidence>
<feature type="binding site" evidence="15">
    <location>
        <position position="252"/>
    </location>
    <ligand>
        <name>ATP</name>
        <dbReference type="ChEBI" id="CHEBI:30616"/>
    </ligand>
</feature>
<keyword evidence="20" id="KW-1185">Reference proteome</keyword>
<evidence type="ECO:0000256" key="4">
    <source>
        <dbReference type="ARBA" id="ARBA00013948"/>
    </source>
</evidence>
<evidence type="ECO:0000256" key="5">
    <source>
        <dbReference type="ARBA" id="ARBA00019973"/>
    </source>
</evidence>
<keyword evidence="17" id="KW-1133">Transmembrane helix</keyword>
<evidence type="ECO:0000256" key="13">
    <source>
        <dbReference type="ARBA" id="ARBA00047899"/>
    </source>
</evidence>
<gene>
    <name evidence="19" type="ORF">SUNI508_06893</name>
</gene>
<keyword evidence="17" id="KW-0472">Membrane</keyword>
<dbReference type="PANTHER" id="PTHR45646">
    <property type="entry name" value="SERINE/THREONINE-PROTEIN KINASE DOA-RELATED"/>
    <property type="match status" value="1"/>
</dbReference>
<evidence type="ECO:0000256" key="11">
    <source>
        <dbReference type="ARBA" id="ARBA00030980"/>
    </source>
</evidence>
<dbReference type="Gene3D" id="3.30.200.20">
    <property type="entry name" value="Phosphorylase Kinase, domain 1"/>
    <property type="match status" value="1"/>
</dbReference>
<dbReference type="SUPFAM" id="SSF56112">
    <property type="entry name" value="Protein kinase-like (PK-like)"/>
    <property type="match status" value="1"/>
</dbReference>
<evidence type="ECO:0000313" key="19">
    <source>
        <dbReference type="EMBL" id="KAK9419887.1"/>
    </source>
</evidence>
<reference evidence="19 20" key="1">
    <citation type="journal article" date="2024" name="J. Plant Pathol.">
        <title>Sequence and assembly of the genome of Seiridium unicorne, isolate CBS 538.82, causal agent of cypress canker disease.</title>
        <authorList>
            <person name="Scali E."/>
            <person name="Rocca G.D."/>
            <person name="Danti R."/>
            <person name="Garbelotto M."/>
            <person name="Barberini S."/>
            <person name="Baroncelli R."/>
            <person name="Emiliani G."/>
        </authorList>
    </citation>
    <scope>NUCLEOTIDE SEQUENCE [LARGE SCALE GENOMIC DNA]</scope>
    <source>
        <strain evidence="19 20">BM-138-508</strain>
    </source>
</reference>
<comment type="catalytic activity">
    <reaction evidence="14">
        <text>L-seryl-[protein] + ATP = O-phospho-L-seryl-[protein] + ADP + H(+)</text>
        <dbReference type="Rhea" id="RHEA:17989"/>
        <dbReference type="Rhea" id="RHEA-COMP:9863"/>
        <dbReference type="Rhea" id="RHEA-COMP:11604"/>
        <dbReference type="ChEBI" id="CHEBI:15378"/>
        <dbReference type="ChEBI" id="CHEBI:29999"/>
        <dbReference type="ChEBI" id="CHEBI:30616"/>
        <dbReference type="ChEBI" id="CHEBI:83421"/>
        <dbReference type="ChEBI" id="CHEBI:456216"/>
        <dbReference type="EC" id="2.7.11.1"/>
    </reaction>
</comment>
<keyword evidence="6" id="KW-0723">Serine/threonine-protein kinase</keyword>
<evidence type="ECO:0000256" key="7">
    <source>
        <dbReference type="ARBA" id="ARBA00022679"/>
    </source>
</evidence>
<dbReference type="Pfam" id="PF00069">
    <property type="entry name" value="Pkinase"/>
    <property type="match status" value="1"/>
</dbReference>
<dbReference type="EC" id="2.7.11.1" evidence="3"/>
<evidence type="ECO:0000313" key="20">
    <source>
        <dbReference type="Proteomes" id="UP001408356"/>
    </source>
</evidence>
<feature type="compositionally biased region" description="Low complexity" evidence="16">
    <location>
        <begin position="532"/>
        <end position="545"/>
    </location>
</feature>
<keyword evidence="8 15" id="KW-0547">Nucleotide-binding</keyword>
<feature type="compositionally biased region" description="Low complexity" evidence="16">
    <location>
        <begin position="51"/>
        <end position="63"/>
    </location>
</feature>
<keyword evidence="7" id="KW-0808">Transferase</keyword>
<evidence type="ECO:0000256" key="15">
    <source>
        <dbReference type="PROSITE-ProRule" id="PRU10141"/>
    </source>
</evidence>
<proteinExistence type="predicted"/>
<protein>
    <recommendedName>
        <fullName evidence="5">EKC/KEOPS complex subunit BUD32</fullName>
        <ecNumber evidence="3">2.7.11.1</ecNumber>
    </recommendedName>
    <alternativeName>
        <fullName evidence="11 12">Atypical Serine/threonine protein kinase BUD32</fullName>
    </alternativeName>
    <alternativeName>
        <fullName evidence="4">EKC/KEOPS complex subunit bud32</fullName>
    </alternativeName>
</protein>
<evidence type="ECO:0000256" key="14">
    <source>
        <dbReference type="ARBA" id="ARBA00048679"/>
    </source>
</evidence>
<feature type="transmembrane region" description="Helical" evidence="17">
    <location>
        <begin position="780"/>
        <end position="806"/>
    </location>
</feature>
<dbReference type="PROSITE" id="PS50011">
    <property type="entry name" value="PROTEIN_KINASE_DOM"/>
    <property type="match status" value="1"/>
</dbReference>
<feature type="region of interest" description="Disordered" evidence="16">
    <location>
        <begin position="517"/>
        <end position="549"/>
    </location>
</feature>
<sequence>MAEMTQPEGDSSGQDGEGIAQISTTNPPVGTDQADEDSTSPSEDKSESSKELSSPASSSSSEPFVDDPVDDGIAPVQDPLGHTGHGLVPSDLDIGHGFVPSGLDYFGRGLVPLDAELSGLGIVPSGPDLTQHGIVTSSLDEPVAKEKSREELPKSGEELPFSHKFKLAAHEAEGNSAFSDDEDRFAFNHYKDEFTFSEEETYEDYIDAGFYPIKLGDVIIGRFEIFHKLGRGGYGTVWLVYDGELKKWRALKIIGAMQSHQDCQDLKILNLMREKGMMAQNLDARHILIPCEEPFEIDSPGGDKNLCLVFPLMGPNVLSMRSWKPSAMRQIFYQLAEGLEFLHQNNICHGDLRTENLLLYLNQDELNKISKKDMIQRLGEAQAIEVPTELWKEHHPKLPTHILKTADLNLLGVPYTQKAAIIDFGIAFEVSNPTGHPGIPPTWAAPEAYFNVDFGLSADVWSLAATIAQVYADAYIFHGSRDSDGVVNDLEFVLGPLPEPYRTAYYEEKWQKLKERKASGSAVNSQELGKPNASNEVSNDNSSDNPHVSQERIDYPEAISGPTAELENVRRGFCEEHDQPTIVRATLSQSREMHYRIPLSRPDEETRDNDDDLFGGYRDLVEEKKLSSKEVAILGDLLDKVFHYDPADRIDVAGFLTHEWFGDHEAGASDDDLPAAEGTEKGKGKAKVEVVPSSSPTQSYGSVPISQAEGLTRPTKPAVLASSAGQAQPAQKKRDDGGELESIFSKDPTQARGSVQVSQTGGPTVVARNKPCKESIHGPAGTVCTIILGILVATSLWLPIIIALIFTEKQRQPQTWNVHVSLNSPPAS</sequence>
<organism evidence="19 20">
    <name type="scientific">Seiridium unicorne</name>
    <dbReference type="NCBI Taxonomy" id="138068"/>
    <lineage>
        <taxon>Eukaryota</taxon>
        <taxon>Fungi</taxon>
        <taxon>Dikarya</taxon>
        <taxon>Ascomycota</taxon>
        <taxon>Pezizomycotina</taxon>
        <taxon>Sordariomycetes</taxon>
        <taxon>Xylariomycetidae</taxon>
        <taxon>Amphisphaeriales</taxon>
        <taxon>Sporocadaceae</taxon>
        <taxon>Seiridium</taxon>
    </lineage>
</organism>
<feature type="region of interest" description="Disordered" evidence="16">
    <location>
        <begin position="1"/>
        <end position="84"/>
    </location>
</feature>
<feature type="domain" description="Protein kinase" evidence="18">
    <location>
        <begin position="223"/>
        <end position="661"/>
    </location>
</feature>
<comment type="catalytic activity">
    <reaction evidence="13">
        <text>L-threonyl-[protein] + ATP = O-phospho-L-threonyl-[protein] + ADP + H(+)</text>
        <dbReference type="Rhea" id="RHEA:46608"/>
        <dbReference type="Rhea" id="RHEA-COMP:11060"/>
        <dbReference type="Rhea" id="RHEA-COMP:11605"/>
        <dbReference type="ChEBI" id="CHEBI:15378"/>
        <dbReference type="ChEBI" id="CHEBI:30013"/>
        <dbReference type="ChEBI" id="CHEBI:30616"/>
        <dbReference type="ChEBI" id="CHEBI:61977"/>
        <dbReference type="ChEBI" id="CHEBI:456216"/>
        <dbReference type="EC" id="2.7.11.1"/>
    </reaction>
</comment>
<feature type="region of interest" description="Disordered" evidence="16">
    <location>
        <begin position="667"/>
        <end position="762"/>
    </location>
</feature>
<dbReference type="PROSITE" id="PS00109">
    <property type="entry name" value="PROTEIN_KINASE_TYR"/>
    <property type="match status" value="1"/>
</dbReference>
<evidence type="ECO:0000256" key="2">
    <source>
        <dbReference type="ARBA" id="ARBA00011534"/>
    </source>
</evidence>
<evidence type="ECO:0000256" key="12">
    <source>
        <dbReference type="ARBA" id="ARBA00033194"/>
    </source>
</evidence>
<feature type="compositionally biased region" description="Polar residues" evidence="16">
    <location>
        <begin position="747"/>
        <end position="762"/>
    </location>
</feature>
<evidence type="ECO:0000256" key="16">
    <source>
        <dbReference type="SAM" id="MobiDB-lite"/>
    </source>
</evidence>
<evidence type="ECO:0000256" key="6">
    <source>
        <dbReference type="ARBA" id="ARBA00022527"/>
    </source>
</evidence>
<feature type="compositionally biased region" description="Basic and acidic residues" evidence="16">
    <location>
        <begin position="678"/>
        <end position="688"/>
    </location>
</feature>
<dbReference type="InterPro" id="IPR000719">
    <property type="entry name" value="Prot_kinase_dom"/>
</dbReference>
<comment type="subunit">
    <text evidence="2">Component of the EKC/KEOPS complex composed of at least BUD32, CGI121, GON7, KAE1 and PCC1; the whole complex dimerizes.</text>
</comment>
<keyword evidence="10 15" id="KW-0067">ATP-binding</keyword>
<dbReference type="Proteomes" id="UP001408356">
    <property type="component" value="Unassembled WGS sequence"/>
</dbReference>
<dbReference type="InterPro" id="IPR017441">
    <property type="entry name" value="Protein_kinase_ATP_BS"/>
</dbReference>